<dbReference type="Proteomes" id="UP000183190">
    <property type="component" value="Unassembled WGS sequence"/>
</dbReference>
<keyword evidence="1" id="KW-0812">Transmembrane</keyword>
<reference evidence="2 3" key="1">
    <citation type="submission" date="2016-10" db="EMBL/GenBank/DDBJ databases">
        <authorList>
            <person name="de Groot N.N."/>
        </authorList>
    </citation>
    <scope>NUCLEOTIDE SEQUENCE [LARGE SCALE GENOMIC DNA]</scope>
    <source>
        <strain evidence="2 3">YAD2003</strain>
    </source>
</reference>
<keyword evidence="1" id="KW-0472">Membrane</keyword>
<proteinExistence type="predicted"/>
<evidence type="ECO:0000313" key="3">
    <source>
        <dbReference type="Proteomes" id="UP000183190"/>
    </source>
</evidence>
<protein>
    <submittedName>
        <fullName evidence="2">Uncharacterized protein</fullName>
    </submittedName>
</protein>
<organism evidence="2 3">
    <name type="scientific">Ruminococcus flavefaciens</name>
    <dbReference type="NCBI Taxonomy" id="1265"/>
    <lineage>
        <taxon>Bacteria</taxon>
        <taxon>Bacillati</taxon>
        <taxon>Bacillota</taxon>
        <taxon>Clostridia</taxon>
        <taxon>Eubacteriales</taxon>
        <taxon>Oscillospiraceae</taxon>
        <taxon>Ruminococcus</taxon>
    </lineage>
</organism>
<gene>
    <name evidence="2" type="ORF">SAMN02910265_01331</name>
</gene>
<keyword evidence="1" id="KW-1133">Transmembrane helix</keyword>
<evidence type="ECO:0000313" key="2">
    <source>
        <dbReference type="EMBL" id="SEH54613.1"/>
    </source>
</evidence>
<feature type="transmembrane region" description="Helical" evidence="1">
    <location>
        <begin position="9"/>
        <end position="28"/>
    </location>
</feature>
<dbReference type="RefSeq" id="WP_074715683.1">
    <property type="nucleotide sequence ID" value="NZ_FNWV01000004.1"/>
</dbReference>
<dbReference type="EMBL" id="FNWV01000004">
    <property type="protein sequence ID" value="SEH54613.1"/>
    <property type="molecule type" value="Genomic_DNA"/>
</dbReference>
<name>A0A1H6IYQ3_RUMFL</name>
<dbReference type="OrthoDB" id="1819421at2"/>
<sequence length="269" mass="30135">MKLNYRDKIIAAILIAITILLIGFFALIKPKYKDVKAHQNTLKDVKKTQAEIQAKIDEIPDLKKAILKIYEDTSVITANFVPITEIQDPVVIDKYMQEFADKSKAKLRKVELKEAKLTPIEYYYNSQTDNFAEMRKAADADGSLAKAYEALTAESTAVSQRAKESIMQTQYAISIHGTKKAVWAYLEELKKFDKTANINSVIMDDYTFGQDAAKAANASLPDSKDSDEEVTIEADNKKISNATDVKIIVTLYSVYEMSKPNVDEVPSAN</sequence>
<evidence type="ECO:0000256" key="1">
    <source>
        <dbReference type="SAM" id="Phobius"/>
    </source>
</evidence>
<accession>A0A1H6IYQ3</accession>
<dbReference type="AlphaFoldDB" id="A0A1H6IYQ3"/>